<reference evidence="2 3" key="1">
    <citation type="journal article" date="2016" name="Nat. Commun.">
        <title>Thousands of microbial genomes shed light on interconnected biogeochemical processes in an aquifer system.</title>
        <authorList>
            <person name="Anantharaman K."/>
            <person name="Brown C.T."/>
            <person name="Hug L.A."/>
            <person name="Sharon I."/>
            <person name="Castelle C.J."/>
            <person name="Probst A.J."/>
            <person name="Thomas B.C."/>
            <person name="Singh A."/>
            <person name="Wilkins M.J."/>
            <person name="Karaoz U."/>
            <person name="Brodie E.L."/>
            <person name="Williams K.H."/>
            <person name="Hubbard S.S."/>
            <person name="Banfield J.F."/>
        </authorList>
    </citation>
    <scope>NUCLEOTIDE SEQUENCE [LARGE SCALE GENOMIC DNA]</scope>
</reference>
<accession>A0A1F6P9F2</accession>
<evidence type="ECO:0000313" key="2">
    <source>
        <dbReference type="EMBL" id="OGH92799.1"/>
    </source>
</evidence>
<proteinExistence type="predicted"/>
<dbReference type="InterPro" id="IPR027275">
    <property type="entry name" value="PRC-brl_dom"/>
</dbReference>
<dbReference type="InterPro" id="IPR011033">
    <property type="entry name" value="PRC_barrel-like_sf"/>
</dbReference>
<dbReference type="AlphaFoldDB" id="A0A1F6P9F2"/>
<sequence length="88" mass="9976">MVINLRKLFCLPVYTESGKKLGKVFDLELDVDSHTVVRYLVRSNFLSVKYLLVQSNSIKAIKEDKIIVEDSVEKISSVETSPGMVLEE</sequence>
<gene>
    <name evidence="2" type="ORF">A2563_03975</name>
</gene>
<dbReference type="Gene3D" id="2.30.30.240">
    <property type="entry name" value="PRC-barrel domain"/>
    <property type="match status" value="1"/>
</dbReference>
<dbReference type="EMBL" id="MFRA01000005">
    <property type="protein sequence ID" value="OGH92799.1"/>
    <property type="molecule type" value="Genomic_DNA"/>
</dbReference>
<evidence type="ECO:0000259" key="1">
    <source>
        <dbReference type="Pfam" id="PF05239"/>
    </source>
</evidence>
<dbReference type="Proteomes" id="UP000176634">
    <property type="component" value="Unassembled WGS sequence"/>
</dbReference>
<feature type="domain" description="PRC-barrel" evidence="1">
    <location>
        <begin position="3"/>
        <end position="71"/>
    </location>
</feature>
<dbReference type="Pfam" id="PF05239">
    <property type="entry name" value="PRC"/>
    <property type="match status" value="1"/>
</dbReference>
<protein>
    <recommendedName>
        <fullName evidence="1">PRC-barrel domain-containing protein</fullName>
    </recommendedName>
</protein>
<comment type="caution">
    <text evidence="2">The sequence shown here is derived from an EMBL/GenBank/DDBJ whole genome shotgun (WGS) entry which is preliminary data.</text>
</comment>
<organism evidence="2 3">
    <name type="scientific">Candidatus Magasanikbacteria bacterium RIFOXYD1_FULL_40_23</name>
    <dbReference type="NCBI Taxonomy" id="1798705"/>
    <lineage>
        <taxon>Bacteria</taxon>
        <taxon>Candidatus Magasanikiibacteriota</taxon>
    </lineage>
</organism>
<dbReference type="SUPFAM" id="SSF50346">
    <property type="entry name" value="PRC-barrel domain"/>
    <property type="match status" value="1"/>
</dbReference>
<name>A0A1F6P9F2_9BACT</name>
<dbReference type="STRING" id="1798705.A2563_03975"/>
<evidence type="ECO:0000313" key="3">
    <source>
        <dbReference type="Proteomes" id="UP000176634"/>
    </source>
</evidence>